<name>A0A3D3TNH8_9BACT</name>
<evidence type="ECO:0000313" key="3">
    <source>
        <dbReference type="Proteomes" id="UP000264215"/>
    </source>
</evidence>
<dbReference type="AlphaFoldDB" id="A0A3D3TNH8"/>
<feature type="domain" description="NAD-dependent epimerase/dehydratase" evidence="1">
    <location>
        <begin position="2"/>
        <end position="225"/>
    </location>
</feature>
<dbReference type="PANTHER" id="PTHR48079:SF6">
    <property type="entry name" value="NAD(P)-BINDING DOMAIN-CONTAINING PROTEIN-RELATED"/>
    <property type="match status" value="1"/>
</dbReference>
<dbReference type="SUPFAM" id="SSF51735">
    <property type="entry name" value="NAD(P)-binding Rossmann-fold domains"/>
    <property type="match status" value="1"/>
</dbReference>
<dbReference type="EMBL" id="DQBS01000085">
    <property type="protein sequence ID" value="HCO69635.1"/>
    <property type="molecule type" value="Genomic_DNA"/>
</dbReference>
<dbReference type="Gene3D" id="3.40.50.720">
    <property type="entry name" value="NAD(P)-binding Rossmann-like Domain"/>
    <property type="match status" value="1"/>
</dbReference>
<organism evidence="2 3">
    <name type="scientific">Mesotoga infera</name>
    <dbReference type="NCBI Taxonomy" id="1236046"/>
    <lineage>
        <taxon>Bacteria</taxon>
        <taxon>Thermotogati</taxon>
        <taxon>Thermotogota</taxon>
        <taxon>Thermotogae</taxon>
        <taxon>Kosmotogales</taxon>
        <taxon>Kosmotogaceae</taxon>
        <taxon>Mesotoga</taxon>
    </lineage>
</organism>
<dbReference type="GO" id="GO:0005737">
    <property type="term" value="C:cytoplasm"/>
    <property type="evidence" value="ECO:0007669"/>
    <property type="project" value="TreeGrafter"/>
</dbReference>
<dbReference type="InterPro" id="IPR051783">
    <property type="entry name" value="NAD(P)-dependent_oxidoreduct"/>
</dbReference>
<reference evidence="2 3" key="1">
    <citation type="journal article" date="2018" name="Nat. Biotechnol.">
        <title>A standardized bacterial taxonomy based on genome phylogeny substantially revises the tree of life.</title>
        <authorList>
            <person name="Parks D.H."/>
            <person name="Chuvochina M."/>
            <person name="Waite D.W."/>
            <person name="Rinke C."/>
            <person name="Skarshewski A."/>
            <person name="Chaumeil P.A."/>
            <person name="Hugenholtz P."/>
        </authorList>
    </citation>
    <scope>NUCLEOTIDE SEQUENCE [LARGE SCALE GENOMIC DNA]</scope>
    <source>
        <strain evidence="2">UBA9905</strain>
    </source>
</reference>
<evidence type="ECO:0000313" key="2">
    <source>
        <dbReference type="EMBL" id="HCO69635.1"/>
    </source>
</evidence>
<accession>A0A3D3TNH8</accession>
<proteinExistence type="predicted"/>
<dbReference type="InterPro" id="IPR001509">
    <property type="entry name" value="Epimerase_deHydtase"/>
</dbReference>
<dbReference type="InterPro" id="IPR036291">
    <property type="entry name" value="NAD(P)-bd_dom_sf"/>
</dbReference>
<sequence>MILVTGASGHVGNVLVRELVNRGEKTRAIVLPGEDVSMIELDGVEILRGDIRDRDFVIKACEGIETVYHLAALISIMPTMKKQVRSVNIGGTENVIHACKVQNVGKLIYTSSVHAFTELEPGSVIDENVSFNPARTSGVYGKSKAEAVLNVLTAAREGLNAVVLCPTGIIGPFDYKLSEMGNMIRLFATGKLRIGIEGSFDFVDVRDVVRSEIEASIKAKAGEVYILGGEVISIRELTDILHQITGKKRVNTFLRSSSAYALSAASTLYYMISKTKAAFTPYTVHTLTRNYRYSHEKASRALGHNPRKVSESLRDAVEWLSGYGTIKLNQS</sequence>
<protein>
    <submittedName>
        <fullName evidence="2">Epimerase</fullName>
    </submittedName>
</protein>
<gene>
    <name evidence="2" type="ORF">DIT26_03475</name>
</gene>
<evidence type="ECO:0000259" key="1">
    <source>
        <dbReference type="Pfam" id="PF01370"/>
    </source>
</evidence>
<dbReference type="Proteomes" id="UP000264215">
    <property type="component" value="Unassembled WGS sequence"/>
</dbReference>
<comment type="caution">
    <text evidence="2">The sequence shown here is derived from an EMBL/GenBank/DDBJ whole genome shotgun (WGS) entry which is preliminary data.</text>
</comment>
<dbReference type="GO" id="GO:0004029">
    <property type="term" value="F:aldehyde dehydrogenase (NAD+) activity"/>
    <property type="evidence" value="ECO:0007669"/>
    <property type="project" value="TreeGrafter"/>
</dbReference>
<dbReference type="Pfam" id="PF01370">
    <property type="entry name" value="Epimerase"/>
    <property type="match status" value="1"/>
</dbReference>
<dbReference type="PANTHER" id="PTHR48079">
    <property type="entry name" value="PROTEIN YEEZ"/>
    <property type="match status" value="1"/>
</dbReference>